<sequence>MKKHIYLLFLLIGFLTWDLLKTSNHAFGIKGGANALERCPVICENLTSCMDSQNLSKDDKMIVRISCETFCTKQFKVMESCGSTENFSCSESQKCFYENLGKGY</sequence>
<evidence type="ECO:0000313" key="1">
    <source>
        <dbReference type="EMBL" id="TGN20230.1"/>
    </source>
</evidence>
<dbReference type="RefSeq" id="WP_135759387.1">
    <property type="nucleotide sequence ID" value="NZ_RQHW01000015.1"/>
</dbReference>
<organism evidence="1 2">
    <name type="scientific">Leptospira idonii</name>
    <dbReference type="NCBI Taxonomy" id="1193500"/>
    <lineage>
        <taxon>Bacteria</taxon>
        <taxon>Pseudomonadati</taxon>
        <taxon>Spirochaetota</taxon>
        <taxon>Spirochaetia</taxon>
        <taxon>Leptospirales</taxon>
        <taxon>Leptospiraceae</taxon>
        <taxon>Leptospira</taxon>
    </lineage>
</organism>
<comment type="caution">
    <text evidence="1">The sequence shown here is derived from an EMBL/GenBank/DDBJ whole genome shotgun (WGS) entry which is preliminary data.</text>
</comment>
<protein>
    <submittedName>
        <fullName evidence="1">Cys-rich protein</fullName>
    </submittedName>
</protein>
<keyword evidence="2" id="KW-1185">Reference proteome</keyword>
<evidence type="ECO:0000313" key="2">
    <source>
        <dbReference type="Proteomes" id="UP000298058"/>
    </source>
</evidence>
<dbReference type="EMBL" id="RQHW01000015">
    <property type="protein sequence ID" value="TGN20230.1"/>
    <property type="molecule type" value="Genomic_DNA"/>
</dbReference>
<accession>A0A4R9M0N3</accession>
<dbReference type="AlphaFoldDB" id="A0A4R9M0N3"/>
<proteinExistence type="predicted"/>
<gene>
    <name evidence="1" type="ORF">EHS15_04655</name>
</gene>
<reference evidence="1" key="1">
    <citation type="journal article" date="2019" name="PLoS Negl. Trop. Dis.">
        <title>Revisiting the worldwide diversity of Leptospira species in the environment.</title>
        <authorList>
            <person name="Vincent A.T."/>
            <person name="Schiettekatte O."/>
            <person name="Bourhy P."/>
            <person name="Veyrier F.J."/>
            <person name="Picardeau M."/>
        </authorList>
    </citation>
    <scope>NUCLEOTIDE SEQUENCE [LARGE SCALE GENOMIC DNA]</scope>
    <source>
        <strain evidence="1">201300427</strain>
    </source>
</reference>
<dbReference type="OrthoDB" id="331010at2"/>
<name>A0A4R9M0N3_9LEPT</name>
<dbReference type="NCBIfam" id="TIGR04453">
    <property type="entry name" value="Lepto_8Cys"/>
    <property type="match status" value="1"/>
</dbReference>
<dbReference type="InterPro" id="IPR031029">
    <property type="entry name" value="Lepto_8Cys"/>
</dbReference>
<dbReference type="Proteomes" id="UP000298058">
    <property type="component" value="Unassembled WGS sequence"/>
</dbReference>